<dbReference type="SUPFAM" id="SSF53850">
    <property type="entry name" value="Periplasmic binding protein-like II"/>
    <property type="match status" value="1"/>
</dbReference>
<name>A0A1B1URB0_9BRAD</name>
<proteinExistence type="inferred from homology"/>
<dbReference type="PIRSF" id="PIRSF017082">
    <property type="entry name" value="YflP"/>
    <property type="match status" value="1"/>
</dbReference>
<dbReference type="OrthoDB" id="8196049at2"/>
<reference evidence="3 4" key="1">
    <citation type="submission" date="2016-07" db="EMBL/GenBank/DDBJ databases">
        <title>Complete genome sequence of Bradyrhizobium icense LMTR 13T, a potential inoculant strain isolated from lima bean (Phaseolus lunatus) in Peru.</title>
        <authorList>
            <person name="Ormeno-Orrillo E."/>
            <person name="Duran D."/>
            <person name="Rogel M.A."/>
            <person name="Rey L."/>
            <person name="Imperial J."/>
            <person name="Ruiz-Argueso T."/>
            <person name="Martinez-Romero E."/>
        </authorList>
    </citation>
    <scope>NUCLEOTIDE SEQUENCE [LARGE SCALE GENOMIC DNA]</scope>
    <source>
        <strain evidence="3 4">LMTR 13</strain>
    </source>
</reference>
<comment type="similarity">
    <text evidence="1">Belongs to the UPF0065 (bug) family.</text>
</comment>
<dbReference type="PANTHER" id="PTHR42928:SF5">
    <property type="entry name" value="BLR1237 PROTEIN"/>
    <property type="match status" value="1"/>
</dbReference>
<evidence type="ECO:0000256" key="1">
    <source>
        <dbReference type="ARBA" id="ARBA00006987"/>
    </source>
</evidence>
<dbReference type="Pfam" id="PF03401">
    <property type="entry name" value="TctC"/>
    <property type="match status" value="1"/>
</dbReference>
<dbReference type="PANTHER" id="PTHR42928">
    <property type="entry name" value="TRICARBOXYLATE-BINDING PROTEIN"/>
    <property type="match status" value="1"/>
</dbReference>
<dbReference type="CDD" id="cd13578">
    <property type="entry name" value="PBP2_Bug27"/>
    <property type="match status" value="1"/>
</dbReference>
<feature type="chain" id="PRO_5008530910" evidence="2">
    <location>
        <begin position="19"/>
        <end position="318"/>
    </location>
</feature>
<gene>
    <name evidence="3" type="ORF">LMTR13_04895</name>
</gene>
<dbReference type="Proteomes" id="UP000092839">
    <property type="component" value="Chromosome"/>
</dbReference>
<dbReference type="Gene3D" id="3.40.190.150">
    <property type="entry name" value="Bordetella uptake gene, domain 1"/>
    <property type="match status" value="1"/>
</dbReference>
<dbReference type="STRING" id="1274631.LMTR13_04895"/>
<dbReference type="AlphaFoldDB" id="A0A1B1URB0"/>
<dbReference type="InterPro" id="IPR042100">
    <property type="entry name" value="Bug_dom1"/>
</dbReference>
<dbReference type="Gene3D" id="3.40.190.10">
    <property type="entry name" value="Periplasmic binding protein-like II"/>
    <property type="match status" value="1"/>
</dbReference>
<evidence type="ECO:0000256" key="2">
    <source>
        <dbReference type="SAM" id="SignalP"/>
    </source>
</evidence>
<sequence length="318" mass="33910">MRWLTLLVALLVTMPAAAQDWPSRTIRVIVPYPAGGPADFMGRLAAQKLQEKLGATVVVENRSGASGTIGAETVRQSAPDGYTFLAAPSVHVLGRQVVKAVPYDPVDDFTPIARYGEGPLVVLANPAAVQGKTITEALAEIRKKRDDFRFGLSALGAANHLAVLEFNKLTGLNLQIIPYRGSAPALTDLVSGQVQLMIDPIITALPLVQGGQLRALAVTSARRSSVLPELPTTAESGLPGLEFSSWYGLWGPRNLPKEIVTKVNAVLTEGMRDPAVIERLKALGFEPVSGTPEEFASFIATDLARNSALLSAINFQPQ</sequence>
<organism evidence="3 4">
    <name type="scientific">Bradyrhizobium icense</name>
    <dbReference type="NCBI Taxonomy" id="1274631"/>
    <lineage>
        <taxon>Bacteria</taxon>
        <taxon>Pseudomonadati</taxon>
        <taxon>Pseudomonadota</taxon>
        <taxon>Alphaproteobacteria</taxon>
        <taxon>Hyphomicrobiales</taxon>
        <taxon>Nitrobacteraceae</taxon>
        <taxon>Bradyrhizobium</taxon>
    </lineage>
</organism>
<feature type="signal peptide" evidence="2">
    <location>
        <begin position="1"/>
        <end position="18"/>
    </location>
</feature>
<protein>
    <submittedName>
        <fullName evidence="3">Branched-chain alpha-keto acid dehydrogenase subunit E2</fullName>
    </submittedName>
</protein>
<keyword evidence="4" id="KW-1185">Reference proteome</keyword>
<dbReference type="InterPro" id="IPR005064">
    <property type="entry name" value="BUG"/>
</dbReference>
<dbReference type="RefSeq" id="WP_065732429.1">
    <property type="nucleotide sequence ID" value="NZ_CP016428.1"/>
</dbReference>
<dbReference type="KEGG" id="bic:LMTR13_04895"/>
<evidence type="ECO:0000313" key="3">
    <source>
        <dbReference type="EMBL" id="ANW05299.1"/>
    </source>
</evidence>
<accession>A0A1B1URB0</accession>
<dbReference type="EMBL" id="CP016428">
    <property type="protein sequence ID" value="ANW05299.1"/>
    <property type="molecule type" value="Genomic_DNA"/>
</dbReference>
<evidence type="ECO:0000313" key="4">
    <source>
        <dbReference type="Proteomes" id="UP000092839"/>
    </source>
</evidence>
<keyword evidence="2" id="KW-0732">Signal</keyword>